<proteinExistence type="predicted"/>
<feature type="transmembrane region" description="Helical" evidence="1">
    <location>
        <begin position="69"/>
        <end position="86"/>
    </location>
</feature>
<gene>
    <name evidence="2" type="ORF">WG926_05760</name>
</gene>
<keyword evidence="1" id="KW-0812">Transmembrane</keyword>
<organism evidence="2 3">
    <name type="scientific">Tistrella arctica</name>
    <dbReference type="NCBI Taxonomy" id="3133430"/>
    <lineage>
        <taxon>Bacteria</taxon>
        <taxon>Pseudomonadati</taxon>
        <taxon>Pseudomonadota</taxon>
        <taxon>Alphaproteobacteria</taxon>
        <taxon>Geminicoccales</taxon>
        <taxon>Geminicoccaceae</taxon>
        <taxon>Tistrella</taxon>
    </lineage>
</organism>
<evidence type="ECO:0000256" key="1">
    <source>
        <dbReference type="SAM" id="Phobius"/>
    </source>
</evidence>
<comment type="caution">
    <text evidence="2">The sequence shown here is derived from an EMBL/GenBank/DDBJ whole genome shotgun (WGS) entry which is preliminary data.</text>
</comment>
<feature type="transmembrane region" description="Helical" evidence="1">
    <location>
        <begin position="36"/>
        <end position="54"/>
    </location>
</feature>
<reference evidence="2 3" key="1">
    <citation type="submission" date="2024-03" db="EMBL/GenBank/DDBJ databases">
        <title>High-quality draft genome sequencing of Tistrella sp. BH-R2-4.</title>
        <authorList>
            <person name="Dong C."/>
        </authorList>
    </citation>
    <scope>NUCLEOTIDE SEQUENCE [LARGE SCALE GENOMIC DNA]</scope>
    <source>
        <strain evidence="2 3">BH-R2-4</strain>
    </source>
</reference>
<keyword evidence="1" id="KW-0472">Membrane</keyword>
<evidence type="ECO:0000313" key="2">
    <source>
        <dbReference type="EMBL" id="MEN2987801.1"/>
    </source>
</evidence>
<evidence type="ECO:0000313" key="3">
    <source>
        <dbReference type="Proteomes" id="UP001413721"/>
    </source>
</evidence>
<protein>
    <submittedName>
        <fullName evidence="2">Uncharacterized protein</fullName>
    </submittedName>
</protein>
<keyword evidence="3" id="KW-1185">Reference proteome</keyword>
<dbReference type="RefSeq" id="WP_345932533.1">
    <property type="nucleotide sequence ID" value="NZ_JBBKTV010000003.1"/>
</dbReference>
<name>A0ABU9YGE9_9PROT</name>
<dbReference type="EMBL" id="JBBKTW010000002">
    <property type="protein sequence ID" value="MEN2987801.1"/>
    <property type="molecule type" value="Genomic_DNA"/>
</dbReference>
<accession>A0ABU9YGE9</accession>
<keyword evidence="1" id="KW-1133">Transmembrane helix</keyword>
<dbReference type="Proteomes" id="UP001413721">
    <property type="component" value="Unassembled WGS sequence"/>
</dbReference>
<sequence length="88" mass="9607">MNPIDLNNPPSHHKLDLSIRPEETVGERRVRLFKDAALFVMASGFVVLIVYVCFETDLADASSADAKKWAMSVLSAAAAGLTGYLVRK</sequence>